<keyword evidence="2" id="KW-0472">Membrane</keyword>
<name>A0A5J9U4T5_9POAL</name>
<dbReference type="Gramene" id="TVU18585">
    <property type="protein sequence ID" value="TVU18585"/>
    <property type="gene ID" value="EJB05_34692"/>
</dbReference>
<dbReference type="PANTHER" id="PTHR47555:SF2">
    <property type="entry name" value="N-ACETYLGLUCOSAMINYL TRANSFERASE COMPONENT FAMILY PROTEIN _ GPI1 FAMILY PROTEIN"/>
    <property type="match status" value="1"/>
</dbReference>
<organism evidence="3 4">
    <name type="scientific">Eragrostis curvula</name>
    <name type="common">weeping love grass</name>
    <dbReference type="NCBI Taxonomy" id="38414"/>
    <lineage>
        <taxon>Eukaryota</taxon>
        <taxon>Viridiplantae</taxon>
        <taxon>Streptophyta</taxon>
        <taxon>Embryophyta</taxon>
        <taxon>Tracheophyta</taxon>
        <taxon>Spermatophyta</taxon>
        <taxon>Magnoliopsida</taxon>
        <taxon>Liliopsida</taxon>
        <taxon>Poales</taxon>
        <taxon>Poaceae</taxon>
        <taxon>PACMAD clade</taxon>
        <taxon>Chloridoideae</taxon>
        <taxon>Eragrostideae</taxon>
        <taxon>Eragrostidinae</taxon>
        <taxon>Eragrostis</taxon>
    </lineage>
</organism>
<protein>
    <submittedName>
        <fullName evidence="3">Uncharacterized protein</fullName>
    </submittedName>
</protein>
<comment type="caution">
    <text evidence="3">The sequence shown here is derived from an EMBL/GenBank/DDBJ whole genome shotgun (WGS) entry which is preliminary data.</text>
</comment>
<evidence type="ECO:0000313" key="3">
    <source>
        <dbReference type="EMBL" id="TVU18585.1"/>
    </source>
</evidence>
<feature type="transmembrane region" description="Helical" evidence="2">
    <location>
        <begin position="386"/>
        <end position="409"/>
    </location>
</feature>
<dbReference type="GO" id="GO:0016020">
    <property type="term" value="C:membrane"/>
    <property type="evidence" value="ECO:0007669"/>
    <property type="project" value="InterPro"/>
</dbReference>
<dbReference type="GO" id="GO:0006506">
    <property type="term" value="P:GPI anchor biosynthetic process"/>
    <property type="evidence" value="ECO:0007669"/>
    <property type="project" value="InterPro"/>
</dbReference>
<dbReference type="InterPro" id="IPR007720">
    <property type="entry name" value="PigQ/GPI1"/>
</dbReference>
<sequence>MHKTTCEIYSFLPTLPLRDRLPPPLRRACPPAPPRAAPRRREPACSASRAHGSISAARPPPPPAQPRAPAASPEGTSAMAIERCRIWWPRQLPQQLEQESGPVTLVLFGWLFTGAGSLDAVVSAAIPQDQILRSFATLDSLQSLLFSSNKRMPLSLQESSTYIILGDCIVHHPGGSEEDCFCILDQMQYDAQFVQKENFGASRNNVSESFGPEEQHPSSDDRKCVCGFSALDGFLDIYKKSAIKEDAWINCFSNPGKRFKRGRNQVPMLRHLYLHGQQIKTNHCHVCKSTTLFMISSSVILYDVPTIGRNHYSLRVAAPLKLKASSKKPNWINDLQKKPPVLDLGPIVLAINCSSAARLPVSQEYPTNSSRTHFFFEPVFDALVQAAWNCIGIFLASASTFLYIMILLFQKCLSHRSMYLMIQKVFRHSWNNIHLRSCQILYWPIVLQDTSLSSTVNIEDAHKTATQKHTLWSNIIVDLLMGFVLGAALLLNTENICAWTIALVHSMTDGILRSGCVWLMGVPAGFKLNTELAELLGMISLNAIQIYSTLWFFVGGYLRHVIQGIAFSGIILGFTVPVSFLIDVIQLATLHVTILHWLISMIYSRQIQTVASLWRLFRGRKWNPLRQRLDSYDYTVEQHVVGSLLFTPVLLLIPTTSVFYIFFSILTTTIICLCVILEIVVSVIHSTPYAELVLWVMRRQRFPAGLVLLRMPSSCEHIYDGDDLPAHPVRCCKERKTEHLIPGLPESLISELHSNYATLVEVIRPNFDKIFNRTGFSFCKQLAYGILSGERVPSTLHLQLSPPSPWMNMSITEYWVCCRSGVLSCAPRT</sequence>
<reference evidence="3 4" key="1">
    <citation type="journal article" date="2019" name="Sci. Rep.">
        <title>A high-quality genome of Eragrostis curvula grass provides insights into Poaceae evolution and supports new strategies to enhance forage quality.</title>
        <authorList>
            <person name="Carballo J."/>
            <person name="Santos B.A.C.M."/>
            <person name="Zappacosta D."/>
            <person name="Garbus I."/>
            <person name="Selva J.P."/>
            <person name="Gallo C.A."/>
            <person name="Diaz A."/>
            <person name="Albertini E."/>
            <person name="Caccamo M."/>
            <person name="Echenique V."/>
        </authorList>
    </citation>
    <scope>NUCLEOTIDE SEQUENCE [LARGE SCALE GENOMIC DNA]</scope>
    <source>
        <strain evidence="4">cv. Victoria</strain>
        <tissue evidence="3">Leaf</tissue>
    </source>
</reference>
<dbReference type="Proteomes" id="UP000324897">
    <property type="component" value="Chromosome 7"/>
</dbReference>
<feature type="transmembrane region" description="Helical" evidence="2">
    <location>
        <begin position="535"/>
        <end position="554"/>
    </location>
</feature>
<keyword evidence="2" id="KW-1133">Transmembrane helix</keyword>
<evidence type="ECO:0000313" key="4">
    <source>
        <dbReference type="Proteomes" id="UP000324897"/>
    </source>
</evidence>
<feature type="compositionally biased region" description="Pro residues" evidence="1">
    <location>
        <begin position="22"/>
        <end position="36"/>
    </location>
</feature>
<gene>
    <name evidence="3" type="ORF">EJB05_34692</name>
</gene>
<feature type="non-terminal residue" evidence="3">
    <location>
        <position position="1"/>
    </location>
</feature>
<feature type="region of interest" description="Disordered" evidence="1">
    <location>
        <begin position="22"/>
        <end position="75"/>
    </location>
</feature>
<feature type="transmembrane region" description="Helical" evidence="2">
    <location>
        <begin position="561"/>
        <end position="582"/>
    </location>
</feature>
<dbReference type="OrthoDB" id="70250at2759"/>
<feature type="transmembrane region" description="Helical" evidence="2">
    <location>
        <begin position="659"/>
        <end position="684"/>
    </location>
</feature>
<dbReference type="EMBL" id="RWGY01000029">
    <property type="protein sequence ID" value="TVU18585.1"/>
    <property type="molecule type" value="Genomic_DNA"/>
</dbReference>
<accession>A0A5J9U4T5</accession>
<feature type="transmembrane region" description="Helical" evidence="2">
    <location>
        <begin position="471"/>
        <end position="491"/>
    </location>
</feature>
<proteinExistence type="predicted"/>
<keyword evidence="2" id="KW-0812">Transmembrane</keyword>
<dbReference type="PANTHER" id="PTHR47555">
    <property type="entry name" value="N-ACETYLGLUCOSAMINYL TRANSFERASE COMPONENT FAMILY PROTEIN / GPI1 FAMILY PROTEIN"/>
    <property type="match status" value="1"/>
</dbReference>
<dbReference type="AlphaFoldDB" id="A0A5J9U4T5"/>
<keyword evidence="4" id="KW-1185">Reference proteome</keyword>
<evidence type="ECO:0000256" key="1">
    <source>
        <dbReference type="SAM" id="MobiDB-lite"/>
    </source>
</evidence>
<evidence type="ECO:0000256" key="2">
    <source>
        <dbReference type="SAM" id="Phobius"/>
    </source>
</evidence>
<dbReference type="Pfam" id="PF05024">
    <property type="entry name" value="Gpi1"/>
    <property type="match status" value="1"/>
</dbReference>